<feature type="transmembrane region" description="Helical" evidence="11">
    <location>
        <begin position="104"/>
        <end position="126"/>
    </location>
</feature>
<dbReference type="PANTHER" id="PTHR37461">
    <property type="entry name" value="ANTI-SIGMA-K FACTOR RSKA"/>
    <property type="match status" value="1"/>
</dbReference>
<keyword evidence="14" id="KW-1185">Reference proteome</keyword>
<accession>A0ABP6Y7V0</accession>
<keyword evidence="6" id="KW-0805">Transcription regulation</keyword>
<evidence type="ECO:0000256" key="5">
    <source>
        <dbReference type="ARBA" id="ARBA00022989"/>
    </source>
</evidence>
<comment type="caution">
    <text evidence="13">The sequence shown here is derived from an EMBL/GenBank/DDBJ whole genome shotgun (WGS) entry which is preliminary data.</text>
</comment>
<keyword evidence="4 11" id="KW-0812">Transmembrane</keyword>
<evidence type="ECO:0000259" key="12">
    <source>
        <dbReference type="Pfam" id="PF10099"/>
    </source>
</evidence>
<organism evidence="13 14">
    <name type="scientific">Microlunatus spumicola</name>
    <dbReference type="NCBI Taxonomy" id="81499"/>
    <lineage>
        <taxon>Bacteria</taxon>
        <taxon>Bacillati</taxon>
        <taxon>Actinomycetota</taxon>
        <taxon>Actinomycetes</taxon>
        <taxon>Propionibacteriales</taxon>
        <taxon>Propionibacteriaceae</taxon>
        <taxon>Microlunatus</taxon>
    </lineage>
</organism>
<keyword evidence="7 11" id="KW-0472">Membrane</keyword>
<sequence>MDEIHGATGAYVLDALEDDEREAFEAHRAVCPTCSREVAGFCETAPRLAVLAAAPAPPAGLRQAILAGLDDVRQLPPLHGDALQVRPAAVDMLAVRRASRRARVLSVLVAAVSVVALALGGTVWSLSRDQAPVAGATADSALLSAPDAQILPLVLDNGAQVSFVVSKSQNRALFVGGDLPSPGRGKTYELWTLRGQAVTPDALVGGGTNVSQWLHGPVSGATDVAVSIEDAGGAPQPTAVQGVVAI</sequence>
<evidence type="ECO:0000256" key="4">
    <source>
        <dbReference type="ARBA" id="ARBA00022692"/>
    </source>
</evidence>
<keyword evidence="3" id="KW-1003">Cell membrane</keyword>
<dbReference type="Pfam" id="PF10099">
    <property type="entry name" value="RskA_C"/>
    <property type="match status" value="1"/>
</dbReference>
<evidence type="ECO:0000313" key="14">
    <source>
        <dbReference type="Proteomes" id="UP001500767"/>
    </source>
</evidence>
<dbReference type="RefSeq" id="WP_204912871.1">
    <property type="nucleotide sequence ID" value="NZ_BAAAYR010000006.1"/>
</dbReference>
<reference evidence="14" key="1">
    <citation type="journal article" date="2019" name="Int. J. Syst. Evol. Microbiol.">
        <title>The Global Catalogue of Microorganisms (GCM) 10K type strain sequencing project: providing services to taxonomists for standard genome sequencing and annotation.</title>
        <authorList>
            <consortium name="The Broad Institute Genomics Platform"/>
            <consortium name="The Broad Institute Genome Sequencing Center for Infectious Disease"/>
            <person name="Wu L."/>
            <person name="Ma J."/>
        </authorList>
    </citation>
    <scope>NUCLEOTIDE SEQUENCE [LARGE SCALE GENOMIC DNA]</scope>
    <source>
        <strain evidence="14">JCM 16540</strain>
    </source>
</reference>
<evidence type="ECO:0000313" key="13">
    <source>
        <dbReference type="EMBL" id="GAA3578207.1"/>
    </source>
</evidence>
<evidence type="ECO:0000256" key="10">
    <source>
        <dbReference type="ARBA" id="ARBA00030803"/>
    </source>
</evidence>
<feature type="domain" description="Anti-sigma K factor RskA C-terminal" evidence="12">
    <location>
        <begin position="108"/>
        <end position="238"/>
    </location>
</feature>
<dbReference type="EMBL" id="BAAAYR010000006">
    <property type="protein sequence ID" value="GAA3578207.1"/>
    <property type="molecule type" value="Genomic_DNA"/>
</dbReference>
<proteinExistence type="predicted"/>
<comment type="subcellular location">
    <subcellularLocation>
        <location evidence="2">Cell membrane</location>
    </subcellularLocation>
    <subcellularLocation>
        <location evidence="1">Membrane</location>
        <topology evidence="1">Single-pass membrane protein</topology>
    </subcellularLocation>
</comment>
<evidence type="ECO:0000256" key="7">
    <source>
        <dbReference type="ARBA" id="ARBA00023136"/>
    </source>
</evidence>
<gene>
    <name evidence="13" type="ORF">GCM10022197_39500</name>
</gene>
<evidence type="ECO:0000256" key="6">
    <source>
        <dbReference type="ARBA" id="ARBA00023015"/>
    </source>
</evidence>
<protein>
    <recommendedName>
        <fullName evidence="10">Regulator of SigK</fullName>
    </recommendedName>
    <alternativeName>
        <fullName evidence="9">Sigma-K anti-sigma factor RskA</fullName>
    </alternativeName>
</protein>
<dbReference type="Gene3D" id="1.10.10.1320">
    <property type="entry name" value="Anti-sigma factor, zinc-finger domain"/>
    <property type="match status" value="1"/>
</dbReference>
<dbReference type="PANTHER" id="PTHR37461:SF1">
    <property type="entry name" value="ANTI-SIGMA-K FACTOR RSKA"/>
    <property type="match status" value="1"/>
</dbReference>
<evidence type="ECO:0000256" key="2">
    <source>
        <dbReference type="ARBA" id="ARBA00004236"/>
    </source>
</evidence>
<evidence type="ECO:0000256" key="1">
    <source>
        <dbReference type="ARBA" id="ARBA00004167"/>
    </source>
</evidence>
<dbReference type="Proteomes" id="UP001500767">
    <property type="component" value="Unassembled WGS sequence"/>
</dbReference>
<evidence type="ECO:0000256" key="8">
    <source>
        <dbReference type="ARBA" id="ARBA00023163"/>
    </source>
</evidence>
<keyword evidence="5 11" id="KW-1133">Transmembrane helix</keyword>
<dbReference type="InterPro" id="IPR051474">
    <property type="entry name" value="Anti-sigma-K/W_factor"/>
</dbReference>
<dbReference type="InterPro" id="IPR041916">
    <property type="entry name" value="Anti_sigma_zinc_sf"/>
</dbReference>
<evidence type="ECO:0000256" key="11">
    <source>
        <dbReference type="SAM" id="Phobius"/>
    </source>
</evidence>
<evidence type="ECO:0000256" key="3">
    <source>
        <dbReference type="ARBA" id="ARBA00022475"/>
    </source>
</evidence>
<keyword evidence="8" id="KW-0804">Transcription</keyword>
<dbReference type="InterPro" id="IPR018764">
    <property type="entry name" value="RskA_C"/>
</dbReference>
<name>A0ABP6Y7V0_9ACTN</name>
<evidence type="ECO:0000256" key="9">
    <source>
        <dbReference type="ARBA" id="ARBA00029829"/>
    </source>
</evidence>